<organism evidence="2 3">
    <name type="scientific">Helicobacter marmotae</name>
    <dbReference type="NCBI Taxonomy" id="152490"/>
    <lineage>
        <taxon>Bacteria</taxon>
        <taxon>Pseudomonadati</taxon>
        <taxon>Campylobacterota</taxon>
        <taxon>Epsilonproteobacteria</taxon>
        <taxon>Campylobacterales</taxon>
        <taxon>Helicobacteraceae</taxon>
        <taxon>Helicobacter</taxon>
    </lineage>
</organism>
<name>A0A3D8I6D1_9HELI</name>
<reference evidence="2 3" key="1">
    <citation type="submission" date="2018-04" db="EMBL/GenBank/DDBJ databases">
        <title>Novel Campyloabacter and Helicobacter Species and Strains.</title>
        <authorList>
            <person name="Mannion A.J."/>
            <person name="Shen Z."/>
            <person name="Fox J.G."/>
        </authorList>
    </citation>
    <scope>NUCLEOTIDE SEQUENCE [LARGE SCALE GENOMIC DNA]</scope>
    <source>
        <strain evidence="2 3">MIT 98-6070</strain>
    </source>
</reference>
<keyword evidence="1" id="KW-0812">Transmembrane</keyword>
<gene>
    <name evidence="2" type="ORF">CQA63_03510</name>
</gene>
<feature type="transmembrane region" description="Helical" evidence="1">
    <location>
        <begin position="7"/>
        <end position="31"/>
    </location>
</feature>
<dbReference type="RefSeq" id="WP_104699541.1">
    <property type="nucleotide sequence ID" value="NZ_FZPP01000007.1"/>
</dbReference>
<dbReference type="EMBL" id="NXLR01000004">
    <property type="protein sequence ID" value="RDU60294.1"/>
    <property type="molecule type" value="Genomic_DNA"/>
</dbReference>
<protein>
    <submittedName>
        <fullName evidence="2">Uncharacterized protein</fullName>
    </submittedName>
</protein>
<comment type="caution">
    <text evidence="2">The sequence shown here is derived from an EMBL/GenBank/DDBJ whole genome shotgun (WGS) entry which is preliminary data.</text>
</comment>
<evidence type="ECO:0000313" key="2">
    <source>
        <dbReference type="EMBL" id="RDU60294.1"/>
    </source>
</evidence>
<evidence type="ECO:0000313" key="3">
    <source>
        <dbReference type="Proteomes" id="UP000256599"/>
    </source>
</evidence>
<dbReference type="Proteomes" id="UP000256599">
    <property type="component" value="Unassembled WGS sequence"/>
</dbReference>
<evidence type="ECO:0000256" key="1">
    <source>
        <dbReference type="SAM" id="Phobius"/>
    </source>
</evidence>
<sequence>MRNTRPAFMLLDAVMGISICASAFMLAFTFLHTLTPSPTPSTYRAYKYLFLSPQSSPLSISTSSAPTLTYELREQSYSDPLTFEKLRFYIPTSLR</sequence>
<keyword evidence="1" id="KW-0472">Membrane</keyword>
<proteinExistence type="predicted"/>
<dbReference type="AlphaFoldDB" id="A0A3D8I6D1"/>
<keyword evidence="3" id="KW-1185">Reference proteome</keyword>
<keyword evidence="1" id="KW-1133">Transmembrane helix</keyword>
<accession>A0A3D8I6D1</accession>